<feature type="signal peptide" evidence="1">
    <location>
        <begin position="1"/>
        <end position="17"/>
    </location>
</feature>
<evidence type="ECO:0000256" key="1">
    <source>
        <dbReference type="SAM" id="SignalP"/>
    </source>
</evidence>
<feature type="chain" id="PRO_5025646758" evidence="1">
    <location>
        <begin position="18"/>
        <end position="126"/>
    </location>
</feature>
<organism evidence="2 3">
    <name type="scientific">Bimuria novae-zelandiae CBS 107.79</name>
    <dbReference type="NCBI Taxonomy" id="1447943"/>
    <lineage>
        <taxon>Eukaryota</taxon>
        <taxon>Fungi</taxon>
        <taxon>Dikarya</taxon>
        <taxon>Ascomycota</taxon>
        <taxon>Pezizomycotina</taxon>
        <taxon>Dothideomycetes</taxon>
        <taxon>Pleosporomycetidae</taxon>
        <taxon>Pleosporales</taxon>
        <taxon>Massarineae</taxon>
        <taxon>Didymosphaeriaceae</taxon>
        <taxon>Bimuria</taxon>
    </lineage>
</organism>
<dbReference type="OrthoDB" id="3497702at2759"/>
<keyword evidence="3" id="KW-1185">Reference proteome</keyword>
<protein>
    <submittedName>
        <fullName evidence="2">Uncharacterized protein</fullName>
    </submittedName>
</protein>
<reference evidence="2" key="1">
    <citation type="journal article" date="2020" name="Stud. Mycol.">
        <title>101 Dothideomycetes genomes: a test case for predicting lifestyles and emergence of pathogens.</title>
        <authorList>
            <person name="Haridas S."/>
            <person name="Albert R."/>
            <person name="Binder M."/>
            <person name="Bloem J."/>
            <person name="Labutti K."/>
            <person name="Salamov A."/>
            <person name="Andreopoulos B."/>
            <person name="Baker S."/>
            <person name="Barry K."/>
            <person name="Bills G."/>
            <person name="Bluhm B."/>
            <person name="Cannon C."/>
            <person name="Castanera R."/>
            <person name="Culley D."/>
            <person name="Daum C."/>
            <person name="Ezra D."/>
            <person name="Gonzalez J."/>
            <person name="Henrissat B."/>
            <person name="Kuo A."/>
            <person name="Liang C."/>
            <person name="Lipzen A."/>
            <person name="Lutzoni F."/>
            <person name="Magnuson J."/>
            <person name="Mondo S."/>
            <person name="Nolan M."/>
            <person name="Ohm R."/>
            <person name="Pangilinan J."/>
            <person name="Park H.-J."/>
            <person name="Ramirez L."/>
            <person name="Alfaro M."/>
            <person name="Sun H."/>
            <person name="Tritt A."/>
            <person name="Yoshinaga Y."/>
            <person name="Zwiers L.-H."/>
            <person name="Turgeon B."/>
            <person name="Goodwin S."/>
            <person name="Spatafora J."/>
            <person name="Crous P."/>
            <person name="Grigoriev I."/>
        </authorList>
    </citation>
    <scope>NUCLEOTIDE SEQUENCE</scope>
    <source>
        <strain evidence="2">CBS 107.79</strain>
    </source>
</reference>
<accession>A0A6A5V1D4</accession>
<dbReference type="AlphaFoldDB" id="A0A6A5V1D4"/>
<evidence type="ECO:0000313" key="2">
    <source>
        <dbReference type="EMBL" id="KAF1970480.1"/>
    </source>
</evidence>
<evidence type="ECO:0000313" key="3">
    <source>
        <dbReference type="Proteomes" id="UP000800036"/>
    </source>
</evidence>
<sequence>MQPTLLLTTILASLATAAPTNSSLHQITVSISNDLTGDHASATVPSDGIARDLTTLFAGSAIDQHGGIIGTSAQLTQFTDGTRCFFQNGNTIIDLNGREKSFMDLDGDRTKALPVWLNGFNLQCPE</sequence>
<gene>
    <name evidence="2" type="ORF">BU23DRAFT_556699</name>
</gene>
<dbReference type="EMBL" id="ML976700">
    <property type="protein sequence ID" value="KAF1970480.1"/>
    <property type="molecule type" value="Genomic_DNA"/>
</dbReference>
<name>A0A6A5V1D4_9PLEO</name>
<proteinExistence type="predicted"/>
<dbReference type="Proteomes" id="UP000800036">
    <property type="component" value="Unassembled WGS sequence"/>
</dbReference>
<keyword evidence="1" id="KW-0732">Signal</keyword>